<keyword evidence="4" id="KW-0997">Cell inner membrane</keyword>
<organism evidence="17">
    <name type="scientific">Cladocopium goreaui</name>
    <dbReference type="NCBI Taxonomy" id="2562237"/>
    <lineage>
        <taxon>Eukaryota</taxon>
        <taxon>Sar</taxon>
        <taxon>Alveolata</taxon>
        <taxon>Dinophyceae</taxon>
        <taxon>Suessiales</taxon>
        <taxon>Symbiodiniaceae</taxon>
        <taxon>Cladocopium</taxon>
    </lineage>
</organism>
<evidence type="ECO:0000313" key="17">
    <source>
        <dbReference type="EMBL" id="CAI3981678.1"/>
    </source>
</evidence>
<dbReference type="Pfam" id="PF00023">
    <property type="entry name" value="Ank"/>
    <property type="match status" value="1"/>
</dbReference>
<dbReference type="Proteomes" id="UP001152797">
    <property type="component" value="Unassembled WGS sequence"/>
</dbReference>
<dbReference type="GO" id="GO:0006740">
    <property type="term" value="P:NADPH regeneration"/>
    <property type="evidence" value="ECO:0007669"/>
    <property type="project" value="TreeGrafter"/>
</dbReference>
<keyword evidence="8" id="KW-1278">Translocase</keyword>
<feature type="transmembrane region" description="Helical" evidence="14">
    <location>
        <begin position="1267"/>
        <end position="1285"/>
    </location>
</feature>
<keyword evidence="3" id="KW-1003">Cell membrane</keyword>
<evidence type="ECO:0000256" key="4">
    <source>
        <dbReference type="ARBA" id="ARBA00022519"/>
    </source>
</evidence>
<reference evidence="18" key="2">
    <citation type="submission" date="2024-04" db="EMBL/GenBank/DDBJ databases">
        <authorList>
            <person name="Chen Y."/>
            <person name="Shah S."/>
            <person name="Dougan E. K."/>
            <person name="Thang M."/>
            <person name="Chan C."/>
        </authorList>
    </citation>
    <scope>NUCLEOTIDE SEQUENCE [LARGE SCALE GENOMIC DNA]</scope>
</reference>
<feature type="transmembrane region" description="Helical" evidence="14">
    <location>
        <begin position="1204"/>
        <end position="1222"/>
    </location>
</feature>
<sequence>MACCGAPSLTPLARYARSLRTQLDDGEKLPMLFPMYTVPLGTLLEMTMIEPHEALKARDVLVEFERNMGNAAFVSHQWVASNHPDPECAQMRVLQDALENIMGNLKKKHADLVPETQNPDLESLPTSKILSEPLFFWYDYFSCPQTERRSALLGHGGKVHRRKLLDAINSIPAYVDECSFFFALVPVLENPSGTNLTTPTTWNSRGWCRLERSCRELSPNHSWIQVKGPTDLQLISAAGASIQAGSGPVGEGAFTVPEDRLQLGPVLMKALKRKLLWLLKAQDLPGFRFLLNQQAFVFRGLDCNLFEPVPGFENNHVDWDFSPLVMKFFYQNGFRSICEIDSAGFLPLHYAALNGDPSLVQDLLALQADPSQETRKTHPGLGYESGISPLTISCIFKNNEAVRVLISAKGRVSSAIISRPLQIASAVNNTEAIHILLGAWCPLEPNSLGVTPLECAAAYGGIEAFDELLRHTNVSALDATRALCNVANTAGSPEMVHRLVKMRADVNDQTGDWYKHTSLMRAVCTFKVLQHRFHKATKFSKFLYHVKGATPLMLALLCGNDECAAALIAAGAKLNLRNSQGLTAADLIQRRLGPKFLLEACEGRVEACQRVSLLARGWGRRMMAYVGVASGEVEGYKISVEAGAGVKSGISDSAYEAVGCTVVSRNQVKSSSELLFAINPPPAEELGSLSGKTLVAWIGRRLPEGEAYVKAGQEAKVTLMDTTAVPRITIAQKMDVLSSQAKCAGHRAVLEGAYAFERFYQGEITAAGKYPPCHTMVLGIGVAGLASMGTSSALGSVVRAWDVRDVSDQVKSMGGKWITVDFKEDGAGAGGYAKESSKEFQEAQKATFHKHAKEVDIIISTAAIPGRKSPVLIEDYMVKDMKPGSVIVDLAAAGGGNCTMTKSGEKYTTENGVTIIGYTDLAGRMGMQASAMYATNMMHMVNHVTGKEGAEAFMPNMNKALASDEGDIVVKSMVCCKDGQPVVAPPPPEPTPVKKKEPKVEKAAAVIDPEAEAKQTSAAVAGTSALAIGASLGGDPGFIAMLNTFGLAGAAGYQVVWGVTHALHTPLMAVTNAISGLTAAGGLMLMGTGGGLMAQGLAQASVGISAVNIAGGFLVTKRMLDLFRKPGEADYTTIYLLPAAGLAVVPFALPAAAPTVGTLSGLMCIGAIGGLSSQKTAQFGLALGVTGVTGAMSMTLAALPSGQLAPALGLVAAGGAAGFGLGKAVSPMALPQTVAAFHALVGAAAVATCLGSHMIHPDANIGHKVGAMLGNAIGGITFTGSLVAFGKLNGNLSSKPFNLPNKNMLNVGMAASQLGMLGLFCASSSPGLGTALMYGTTALSSAMGVHLVGSVGGGDMPCCITVLNSYSGWALVAEGMLLGSPTLTVVGSLIGFSGAILTKIMCDAMNRDIMNVIFGGMSVAPPKKGGAVEEVKEHRETKPEQVADLLLDSKEVMIVPGYGMAVSQAQRAVADIAGFLKEKGINTRFSIHPVAGRMPGQMNVLLAEAGVPYDWVFEMDEVQDEMPAVDTCLVVGANDITNEAAEVDEDCSIYGMPVIKVWEAKNCIYLKRSMAGGYADIENPVFFRETTQMLLGDGKSSCEGIAAALKAKG</sequence>
<dbReference type="GO" id="GO:0005886">
    <property type="term" value="C:plasma membrane"/>
    <property type="evidence" value="ECO:0007669"/>
    <property type="project" value="UniProtKB-SubCell"/>
</dbReference>
<keyword evidence="9 14" id="KW-1133">Transmembrane helix</keyword>
<feature type="transmembrane region" description="Helical" evidence="14">
    <location>
        <begin position="1234"/>
        <end position="1255"/>
    </location>
</feature>
<dbReference type="InterPro" id="IPR002110">
    <property type="entry name" value="Ankyrin_rpt"/>
</dbReference>
<dbReference type="SUPFAM" id="SSF52467">
    <property type="entry name" value="DHS-like NAD/FAD-binding domain"/>
    <property type="match status" value="1"/>
</dbReference>
<dbReference type="Gene3D" id="3.40.50.720">
    <property type="entry name" value="NAD(P)-binding Rossmann-like Domain"/>
    <property type="match status" value="2"/>
</dbReference>
<dbReference type="Pfam" id="PF12796">
    <property type="entry name" value="Ank_2"/>
    <property type="match status" value="1"/>
</dbReference>
<feature type="domain" description="Alanine dehydrogenase/pyridine nucleotide transhydrogenase N-terminal" evidence="16">
    <location>
        <begin position="627"/>
        <end position="744"/>
    </location>
</feature>
<evidence type="ECO:0000256" key="5">
    <source>
        <dbReference type="ARBA" id="ARBA00022692"/>
    </source>
</evidence>
<feature type="repeat" description="ANK" evidence="13">
    <location>
        <begin position="547"/>
        <end position="579"/>
    </location>
</feature>
<dbReference type="EMBL" id="CAMXCT010000653">
    <property type="protein sequence ID" value="CAI3981678.1"/>
    <property type="molecule type" value="Genomic_DNA"/>
</dbReference>
<comment type="subcellular location">
    <subcellularLocation>
        <location evidence="1">Cell inner membrane</location>
        <topology evidence="1">Multi-pass membrane protein</topology>
    </subcellularLocation>
</comment>
<dbReference type="GO" id="GO:0050661">
    <property type="term" value="F:NADP binding"/>
    <property type="evidence" value="ECO:0007669"/>
    <property type="project" value="TreeGrafter"/>
</dbReference>
<feature type="transmembrane region" description="Helical" evidence="14">
    <location>
        <begin position="1038"/>
        <end position="1060"/>
    </location>
</feature>
<dbReference type="InterPro" id="IPR024605">
    <property type="entry name" value="NADP_transhyd_a_C"/>
</dbReference>
<dbReference type="SUPFAM" id="SSF52283">
    <property type="entry name" value="Formate/glycerate dehydrogenase catalytic domain-like"/>
    <property type="match status" value="1"/>
</dbReference>
<reference evidence="17" key="1">
    <citation type="submission" date="2022-10" db="EMBL/GenBank/DDBJ databases">
        <authorList>
            <person name="Chen Y."/>
            <person name="Dougan E. K."/>
            <person name="Chan C."/>
            <person name="Rhodes N."/>
            <person name="Thang M."/>
        </authorList>
    </citation>
    <scope>NUCLEOTIDE SEQUENCE</scope>
</reference>
<comment type="caution">
    <text evidence="17">The sequence shown here is derived from an EMBL/GenBank/DDBJ whole genome shotgun (WGS) entry which is preliminary data.</text>
</comment>
<dbReference type="OrthoDB" id="37244at2759"/>
<evidence type="ECO:0000256" key="2">
    <source>
        <dbReference type="ARBA" id="ARBA00012943"/>
    </source>
</evidence>
<evidence type="ECO:0000256" key="1">
    <source>
        <dbReference type="ARBA" id="ARBA00004429"/>
    </source>
</evidence>
<evidence type="ECO:0000256" key="6">
    <source>
        <dbReference type="ARBA" id="ARBA00022741"/>
    </source>
</evidence>
<dbReference type="SUPFAM" id="SSF48403">
    <property type="entry name" value="Ankyrin repeat"/>
    <property type="match status" value="1"/>
</dbReference>
<dbReference type="PROSITE" id="PS50088">
    <property type="entry name" value="ANK_REPEAT"/>
    <property type="match status" value="2"/>
</dbReference>
<feature type="transmembrane region" description="Helical" evidence="14">
    <location>
        <begin position="1092"/>
        <end position="1116"/>
    </location>
</feature>
<feature type="transmembrane region" description="Helical" evidence="14">
    <location>
        <begin position="1128"/>
        <end position="1149"/>
    </location>
</feature>
<dbReference type="Pfam" id="PF01262">
    <property type="entry name" value="AlaDh_PNT_C"/>
    <property type="match status" value="1"/>
</dbReference>
<dbReference type="Gene3D" id="1.25.40.20">
    <property type="entry name" value="Ankyrin repeat-containing domain"/>
    <property type="match status" value="1"/>
</dbReference>
<dbReference type="SMART" id="SM01002">
    <property type="entry name" value="AlaDh_PNT_C"/>
    <property type="match status" value="1"/>
</dbReference>
<evidence type="ECO:0000259" key="16">
    <source>
        <dbReference type="SMART" id="SM01003"/>
    </source>
</evidence>
<evidence type="ECO:0000313" key="19">
    <source>
        <dbReference type="Proteomes" id="UP001152797"/>
    </source>
</evidence>
<evidence type="ECO:0000256" key="11">
    <source>
        <dbReference type="ARBA" id="ARBA00023136"/>
    </source>
</evidence>
<keyword evidence="19" id="KW-1185">Reference proteome</keyword>
<keyword evidence="11 14" id="KW-0472">Membrane</keyword>
<comment type="catalytic activity">
    <reaction evidence="12">
        <text>NAD(+) + NADPH + H(+)(in) = NADH + NADP(+) + H(+)(out)</text>
        <dbReference type="Rhea" id="RHEA:47992"/>
        <dbReference type="ChEBI" id="CHEBI:15378"/>
        <dbReference type="ChEBI" id="CHEBI:57540"/>
        <dbReference type="ChEBI" id="CHEBI:57783"/>
        <dbReference type="ChEBI" id="CHEBI:57945"/>
        <dbReference type="ChEBI" id="CHEBI:58349"/>
        <dbReference type="EC" id="7.1.1.1"/>
    </reaction>
</comment>
<dbReference type="InterPro" id="IPR007886">
    <property type="entry name" value="AlaDH/PNT_N"/>
</dbReference>
<dbReference type="InterPro" id="IPR034300">
    <property type="entry name" value="PNTB-like"/>
</dbReference>
<dbReference type="Pfam" id="PF12769">
    <property type="entry name" value="PNTB_4TM"/>
    <property type="match status" value="1"/>
</dbReference>
<dbReference type="NCBIfam" id="TIGR00561">
    <property type="entry name" value="pntA"/>
    <property type="match status" value="1"/>
</dbReference>
<evidence type="ECO:0000256" key="10">
    <source>
        <dbReference type="ARBA" id="ARBA00023027"/>
    </source>
</evidence>
<evidence type="ECO:0000256" key="8">
    <source>
        <dbReference type="ARBA" id="ARBA00022967"/>
    </source>
</evidence>
<feature type="transmembrane region" description="Helical" evidence="14">
    <location>
        <begin position="1305"/>
        <end position="1325"/>
    </location>
</feature>
<dbReference type="PANTHER" id="PTHR10160">
    <property type="entry name" value="NAD(P) TRANSHYDROGENASE"/>
    <property type="match status" value="1"/>
</dbReference>
<dbReference type="InterPro" id="IPR036770">
    <property type="entry name" value="Ankyrin_rpt-contain_sf"/>
</dbReference>
<dbReference type="Gene3D" id="3.40.50.1220">
    <property type="entry name" value="TPP-binding domain"/>
    <property type="match status" value="1"/>
</dbReference>
<dbReference type="Pfam" id="PF02233">
    <property type="entry name" value="PNTB"/>
    <property type="match status" value="1"/>
</dbReference>
<dbReference type="InterPro" id="IPR029035">
    <property type="entry name" value="DHS-like_NAD/FAD-binding_dom"/>
</dbReference>
<dbReference type="SMART" id="SM01003">
    <property type="entry name" value="AlaDh_PNT_N"/>
    <property type="match status" value="1"/>
</dbReference>
<evidence type="ECO:0000256" key="3">
    <source>
        <dbReference type="ARBA" id="ARBA00022475"/>
    </source>
</evidence>
<dbReference type="InterPro" id="IPR007698">
    <property type="entry name" value="AlaDH/PNT_NAD(H)-bd"/>
</dbReference>
<dbReference type="PROSITE" id="PS50297">
    <property type="entry name" value="ANK_REP_REGION"/>
    <property type="match status" value="2"/>
</dbReference>
<feature type="repeat" description="ANK" evidence="13">
    <location>
        <begin position="343"/>
        <end position="375"/>
    </location>
</feature>
<keyword evidence="13" id="KW-0040">ANK repeat</keyword>
<dbReference type="SUPFAM" id="SSF51735">
    <property type="entry name" value="NAD(P)-binding Rossmann-fold domains"/>
    <property type="match status" value="1"/>
</dbReference>
<feature type="transmembrane region" description="Helical" evidence="14">
    <location>
        <begin position="1376"/>
        <end position="1397"/>
    </location>
</feature>
<evidence type="ECO:0000256" key="14">
    <source>
        <dbReference type="SAM" id="Phobius"/>
    </source>
</evidence>
<accession>A0A9P1FML9</accession>
<keyword evidence="10" id="KW-0520">NAD</keyword>
<gene>
    <name evidence="17" type="ORF">C1SCF055_LOCUS9443</name>
</gene>
<dbReference type="InterPro" id="IPR036291">
    <property type="entry name" value="NAD(P)-bd_dom_sf"/>
</dbReference>
<dbReference type="EMBL" id="CAMXCT030000653">
    <property type="protein sequence ID" value="CAL4768990.1"/>
    <property type="molecule type" value="Genomic_DNA"/>
</dbReference>
<feature type="transmembrane region" description="Helical" evidence="14">
    <location>
        <begin position="1067"/>
        <end position="1086"/>
    </location>
</feature>
<dbReference type="EC" id="7.1.1.1" evidence="2"/>
<evidence type="ECO:0000256" key="13">
    <source>
        <dbReference type="PROSITE-ProRule" id="PRU00023"/>
    </source>
</evidence>
<evidence type="ECO:0000256" key="7">
    <source>
        <dbReference type="ARBA" id="ARBA00022857"/>
    </source>
</evidence>
<evidence type="ECO:0000256" key="9">
    <source>
        <dbReference type="ARBA" id="ARBA00022989"/>
    </source>
</evidence>
<evidence type="ECO:0000259" key="15">
    <source>
        <dbReference type="SMART" id="SM01002"/>
    </source>
</evidence>
<dbReference type="GO" id="GO:0008750">
    <property type="term" value="F:proton-translocating NAD(P)+ transhydrogenase activity"/>
    <property type="evidence" value="ECO:0007669"/>
    <property type="project" value="UniProtKB-EC"/>
</dbReference>
<dbReference type="Pfam" id="PF05222">
    <property type="entry name" value="AlaDh_PNT_N"/>
    <property type="match status" value="1"/>
</dbReference>
<dbReference type="PANTHER" id="PTHR10160:SF19">
    <property type="entry name" value="PROTON-TRANSLOCATING NAD(P)(+) TRANSHYDROGENASE"/>
    <property type="match status" value="1"/>
</dbReference>
<dbReference type="InterPro" id="IPR026255">
    <property type="entry name" value="NADP_transhyd_a"/>
</dbReference>
<evidence type="ECO:0000313" key="18">
    <source>
        <dbReference type="EMBL" id="CAL1135053.1"/>
    </source>
</evidence>
<keyword evidence="6" id="KW-0547">Nucleotide-binding</keyword>
<feature type="domain" description="Alanine dehydrogenase/pyridine nucleotide transhydrogenase NAD(H)-binding" evidence="15">
    <location>
        <begin position="756"/>
        <end position="917"/>
    </location>
</feature>
<dbReference type="NCBIfam" id="NF006942">
    <property type="entry name" value="PRK09424.1"/>
    <property type="match status" value="1"/>
</dbReference>
<proteinExistence type="predicted"/>
<protein>
    <recommendedName>
        <fullName evidence="2">proton-translocating NAD(P)(+) transhydrogenase</fullName>
        <ecNumber evidence="2">7.1.1.1</ecNumber>
    </recommendedName>
</protein>
<dbReference type="SMART" id="SM00248">
    <property type="entry name" value="ANK"/>
    <property type="match status" value="5"/>
</dbReference>
<keyword evidence="5 14" id="KW-0812">Transmembrane</keyword>
<evidence type="ECO:0000256" key="12">
    <source>
        <dbReference type="ARBA" id="ARBA00048202"/>
    </source>
</evidence>
<keyword evidence="7" id="KW-0521">NADP</keyword>
<dbReference type="CDD" id="cd05304">
    <property type="entry name" value="Rubrum_tdh"/>
    <property type="match status" value="1"/>
</dbReference>
<dbReference type="GO" id="GO:0005743">
    <property type="term" value="C:mitochondrial inner membrane"/>
    <property type="evidence" value="ECO:0007669"/>
    <property type="project" value="TreeGrafter"/>
</dbReference>
<dbReference type="EMBL" id="CAMXCT020000653">
    <property type="protein sequence ID" value="CAL1135053.1"/>
    <property type="molecule type" value="Genomic_DNA"/>
</dbReference>
<name>A0A9P1FML9_9DINO</name>